<dbReference type="GO" id="GO:0050660">
    <property type="term" value="F:flavin adenine dinucleotide binding"/>
    <property type="evidence" value="ECO:0007669"/>
    <property type="project" value="InterPro"/>
</dbReference>
<dbReference type="InterPro" id="IPR020595">
    <property type="entry name" value="MnmG-rel_CS"/>
</dbReference>
<evidence type="ECO:0000256" key="3">
    <source>
        <dbReference type="ARBA" id="ARBA00022630"/>
    </source>
</evidence>
<dbReference type="SMART" id="SM01228">
    <property type="entry name" value="GIDA_assoc_3"/>
    <property type="match status" value="1"/>
</dbReference>
<dbReference type="GO" id="GO:0030488">
    <property type="term" value="P:tRNA methylation"/>
    <property type="evidence" value="ECO:0007669"/>
    <property type="project" value="TreeGrafter"/>
</dbReference>
<dbReference type="HAMAP" id="MF_00129">
    <property type="entry name" value="MnmG_GidA"/>
    <property type="match status" value="1"/>
</dbReference>
<dbReference type="GO" id="GO:0002098">
    <property type="term" value="P:tRNA wobble uridine modification"/>
    <property type="evidence" value="ECO:0007669"/>
    <property type="project" value="InterPro"/>
</dbReference>
<dbReference type="Gene3D" id="3.50.50.60">
    <property type="entry name" value="FAD/NAD(P)-binding domain"/>
    <property type="match status" value="2"/>
</dbReference>
<protein>
    <submittedName>
        <fullName evidence="7">Glucose inhibited division protein A-domain-containing protein</fullName>
    </submittedName>
</protein>
<dbReference type="InterPro" id="IPR044920">
    <property type="entry name" value="MnmG_C_subdom_sf"/>
</dbReference>
<comment type="function">
    <text evidence="5">Component of the MSS1-MTO1 complex that catalyzes the 5-carboxymethylaminomethyluridine (cmnm(5)U) modification at the 34th wobble position (U34) of mitochondrial tRNAs.</text>
</comment>
<dbReference type="PANTHER" id="PTHR11806:SF0">
    <property type="entry name" value="PROTEIN MTO1 HOMOLOG, MITOCHONDRIAL"/>
    <property type="match status" value="1"/>
</dbReference>
<evidence type="ECO:0000256" key="1">
    <source>
        <dbReference type="ARBA" id="ARBA00001974"/>
    </source>
</evidence>
<evidence type="ECO:0000256" key="2">
    <source>
        <dbReference type="ARBA" id="ARBA00007653"/>
    </source>
</evidence>
<dbReference type="FunFam" id="3.50.50.60:FF:000082">
    <property type="entry name" value="protein MTO1 homolog, mitochondrial isoform X1"/>
    <property type="match status" value="1"/>
</dbReference>
<dbReference type="InterPro" id="IPR047001">
    <property type="entry name" value="MnmG_C_subdom"/>
</dbReference>
<evidence type="ECO:0000313" key="7">
    <source>
        <dbReference type="EMBL" id="KAJ7302071.1"/>
    </source>
</evidence>
<dbReference type="NCBIfam" id="TIGR00136">
    <property type="entry name" value="mnmG_gidA"/>
    <property type="match status" value="1"/>
</dbReference>
<accession>A0AAD6YZB6</accession>
<name>A0AAD6YZB6_9AGAR</name>
<keyword evidence="3" id="KW-0285">Flavoprotein</keyword>
<dbReference type="InterPro" id="IPR026904">
    <property type="entry name" value="MnmG_C"/>
</dbReference>
<comment type="similarity">
    <text evidence="2">Belongs to the MnmG family.</text>
</comment>
<dbReference type="EMBL" id="JARIHO010000121">
    <property type="protein sequence ID" value="KAJ7302071.1"/>
    <property type="molecule type" value="Genomic_DNA"/>
</dbReference>
<keyword evidence="4" id="KW-0274">FAD</keyword>
<dbReference type="InterPro" id="IPR049312">
    <property type="entry name" value="GIDA_C_N"/>
</dbReference>
<proteinExistence type="inferred from homology"/>
<dbReference type="PRINTS" id="PR00411">
    <property type="entry name" value="PNDRDTASEI"/>
</dbReference>
<keyword evidence="8" id="KW-1185">Reference proteome</keyword>
<dbReference type="AlphaFoldDB" id="A0AAD6YZB6"/>
<comment type="caution">
    <text evidence="7">The sequence shown here is derived from an EMBL/GenBank/DDBJ whole genome shotgun (WGS) entry which is preliminary data.</text>
</comment>
<dbReference type="SUPFAM" id="SSF51905">
    <property type="entry name" value="FAD/NAD(P)-binding domain"/>
    <property type="match status" value="1"/>
</dbReference>
<evidence type="ECO:0000256" key="4">
    <source>
        <dbReference type="ARBA" id="ARBA00022827"/>
    </source>
</evidence>
<dbReference type="Pfam" id="PF21680">
    <property type="entry name" value="GIDA_C_1st"/>
    <property type="match status" value="1"/>
</dbReference>
<dbReference type="PROSITE" id="PS01280">
    <property type="entry name" value="GIDA_1"/>
    <property type="match status" value="1"/>
</dbReference>
<dbReference type="GO" id="GO:0005737">
    <property type="term" value="C:cytoplasm"/>
    <property type="evidence" value="ECO:0007669"/>
    <property type="project" value="UniProtKB-ARBA"/>
</dbReference>
<reference evidence="7" key="1">
    <citation type="submission" date="2023-03" db="EMBL/GenBank/DDBJ databases">
        <title>Massive genome expansion in bonnet fungi (Mycena s.s.) driven by repeated elements and novel gene families across ecological guilds.</title>
        <authorList>
            <consortium name="Lawrence Berkeley National Laboratory"/>
            <person name="Harder C.B."/>
            <person name="Miyauchi S."/>
            <person name="Viragh M."/>
            <person name="Kuo A."/>
            <person name="Thoen E."/>
            <person name="Andreopoulos B."/>
            <person name="Lu D."/>
            <person name="Skrede I."/>
            <person name="Drula E."/>
            <person name="Henrissat B."/>
            <person name="Morin E."/>
            <person name="Kohler A."/>
            <person name="Barry K."/>
            <person name="LaButti K."/>
            <person name="Morin E."/>
            <person name="Salamov A."/>
            <person name="Lipzen A."/>
            <person name="Mereny Z."/>
            <person name="Hegedus B."/>
            <person name="Baldrian P."/>
            <person name="Stursova M."/>
            <person name="Weitz H."/>
            <person name="Taylor A."/>
            <person name="Grigoriev I.V."/>
            <person name="Nagy L.G."/>
            <person name="Martin F."/>
            <person name="Kauserud H."/>
        </authorList>
    </citation>
    <scope>NUCLEOTIDE SEQUENCE</scope>
    <source>
        <strain evidence="7">CBHHK002</strain>
    </source>
</reference>
<dbReference type="InterPro" id="IPR004416">
    <property type="entry name" value="MnmG"/>
</dbReference>
<dbReference type="FunFam" id="3.50.50.60:FF:000002">
    <property type="entry name" value="tRNA uridine 5-carboxymethylaminomethyl modification enzyme MnmG"/>
    <property type="match status" value="1"/>
</dbReference>
<dbReference type="PROSITE" id="PS01281">
    <property type="entry name" value="GIDA_2"/>
    <property type="match status" value="1"/>
</dbReference>
<gene>
    <name evidence="7" type="ORF">DFH08DRAFT_991869</name>
</gene>
<comment type="cofactor">
    <cofactor evidence="1">
        <name>FAD</name>
        <dbReference type="ChEBI" id="CHEBI:57692"/>
    </cofactor>
</comment>
<dbReference type="InterPro" id="IPR002218">
    <property type="entry name" value="MnmG-rel"/>
</dbReference>
<dbReference type="PANTHER" id="PTHR11806">
    <property type="entry name" value="GLUCOSE INHIBITED DIVISION PROTEIN A"/>
    <property type="match status" value="1"/>
</dbReference>
<evidence type="ECO:0000313" key="8">
    <source>
        <dbReference type="Proteomes" id="UP001218218"/>
    </source>
</evidence>
<evidence type="ECO:0000256" key="5">
    <source>
        <dbReference type="ARBA" id="ARBA00054993"/>
    </source>
</evidence>
<dbReference type="Proteomes" id="UP001218218">
    <property type="component" value="Unassembled WGS sequence"/>
</dbReference>
<dbReference type="Gene3D" id="1.10.150.570">
    <property type="entry name" value="GidA associated domain, C-terminal subdomain"/>
    <property type="match status" value="1"/>
</dbReference>
<sequence>MLARRNCWRTLRNASARRLLSLSTSQPSNAQYDVCVIGGGHAGCEAAAGAARTGARTLLLTQNVDTIGELSCNPSIGGVGKGTLVREVDALDGLMGHVAGAYYKAGIQFKMLNHSKGAAVWGPRAQMDRKLYKKHMQKAILEQPNLDVRAGSVFDLVFDHSQSLAPNQWGTISGVKLESGEIIACSQVVVCTGTFLSGEIHIGLKRFPAGRINEAPSIGLSASLDSAGFKVGRLQTGTPARLDGKTIDFTGMARQDGDEPPSPFSYLNTSVDNAVCLVFLAFDAISTNNLQDHQIPCYRTATTPATHQIVRDNLHLSVHIQETKKGPRYCPSLESKILRFNKDSHTIWLEPEGYDTDAIYPNGISCSMPEEIQETMLRTIPGLENVKMVRPAYGVEYDYVDPRELGATLETKRIKGLFFAGQINGTTGYEEAAAQGIVAGINAGLAALQRPPLVLTRADGYVGVMIDDLIVKGAEEPYRMFTSRSEYRMTIRSDNADLRLTEKGRRAGVVSDRRWTALEATKAQIAEATEILHSITLSPQAWNSHGFSVRIDGVMRSPYQMLCYPGVKEADVRAAVPALAGIDPRILARVQIDGVYSIFVSRQEADLRDFMKDETLALDPHLDYLAVHGLSAEIRERLQRVRPATLGAAKRMEGMTPVSLVLLLQHSGASLRRRVEA</sequence>
<organism evidence="7 8">
    <name type="scientific">Mycena albidolilacea</name>
    <dbReference type="NCBI Taxonomy" id="1033008"/>
    <lineage>
        <taxon>Eukaryota</taxon>
        <taxon>Fungi</taxon>
        <taxon>Dikarya</taxon>
        <taxon>Basidiomycota</taxon>
        <taxon>Agaricomycotina</taxon>
        <taxon>Agaricomycetes</taxon>
        <taxon>Agaricomycetidae</taxon>
        <taxon>Agaricales</taxon>
        <taxon>Marasmiineae</taxon>
        <taxon>Mycenaceae</taxon>
        <taxon>Mycena</taxon>
    </lineage>
</organism>
<evidence type="ECO:0000259" key="6">
    <source>
        <dbReference type="SMART" id="SM01228"/>
    </source>
</evidence>
<dbReference type="InterPro" id="IPR036188">
    <property type="entry name" value="FAD/NAD-bd_sf"/>
</dbReference>
<feature type="domain" description="tRNA uridine 5-carboxymethylaminomethyl modification enzyme C-terminal subdomain" evidence="6">
    <location>
        <begin position="594"/>
        <end position="665"/>
    </location>
</feature>
<dbReference type="InterPro" id="IPR040131">
    <property type="entry name" value="MnmG_N"/>
</dbReference>
<dbReference type="Pfam" id="PF01134">
    <property type="entry name" value="GIDA"/>
    <property type="match status" value="1"/>
</dbReference>
<dbReference type="Pfam" id="PF13932">
    <property type="entry name" value="SAM_GIDA_C"/>
    <property type="match status" value="1"/>
</dbReference>